<dbReference type="InterPro" id="IPR044281">
    <property type="entry name" value="IMP4/RPF1"/>
</dbReference>
<dbReference type="Pfam" id="PF04427">
    <property type="entry name" value="Brix"/>
    <property type="match status" value="1"/>
</dbReference>
<reference evidence="3" key="2">
    <citation type="journal article" date="2018" name="Environ. Sci. Technol.">
        <title>The Toxicogenome of Hyalella azteca: A Model for Sediment Ecotoxicology and Evolutionary Toxicology.</title>
        <authorList>
            <person name="Poynton H.C."/>
            <person name="Hasenbein S."/>
            <person name="Benoit J.B."/>
            <person name="Sepulveda M.S."/>
            <person name="Poelchau M.F."/>
            <person name="Hughes D.S.T."/>
            <person name="Murali S.C."/>
            <person name="Chen S."/>
            <person name="Glastad K.M."/>
            <person name="Goodisman M.A.D."/>
            <person name="Werren J.H."/>
            <person name="Vineis J.H."/>
            <person name="Bowen J.L."/>
            <person name="Friedrich M."/>
            <person name="Jones J."/>
            <person name="Robertson H.M."/>
            <person name="Feyereisen R."/>
            <person name="Mechler-Hickson A."/>
            <person name="Mathers N."/>
            <person name="Lee C.E."/>
            <person name="Colbourne J.K."/>
            <person name="Biales A."/>
            <person name="Johnston J.S."/>
            <person name="Wellborn G.A."/>
            <person name="Rosendale A.J."/>
            <person name="Cridge A.G."/>
            <person name="Munoz-Torres M.C."/>
            <person name="Bain P.A."/>
            <person name="Manny A.R."/>
            <person name="Major K.M."/>
            <person name="Lambert F.N."/>
            <person name="Vulpe C.D."/>
            <person name="Tuck P."/>
            <person name="Blalock B.J."/>
            <person name="Lin Y.Y."/>
            <person name="Smith M.E."/>
            <person name="Ochoa-Acuna H."/>
            <person name="Chen M.M."/>
            <person name="Childers C.P."/>
            <person name="Qu J."/>
            <person name="Dugan S."/>
            <person name="Lee S.L."/>
            <person name="Chao H."/>
            <person name="Dinh H."/>
            <person name="Han Y."/>
            <person name="Doddapaneni H."/>
            <person name="Worley K.C."/>
            <person name="Muzny D.M."/>
            <person name="Gibbs R.A."/>
            <person name="Richards S."/>
        </authorList>
    </citation>
    <scope>NUCLEOTIDE SEQUENCE</scope>
    <source>
        <strain evidence="3">HAZT.00-mixed</strain>
        <tissue evidence="3">Whole organism</tissue>
    </source>
</reference>
<dbReference type="PROSITE" id="PS50833">
    <property type="entry name" value="BRIX"/>
    <property type="match status" value="1"/>
</dbReference>
<dbReference type="GO" id="GO:0000470">
    <property type="term" value="P:maturation of LSU-rRNA"/>
    <property type="evidence" value="ECO:0007669"/>
    <property type="project" value="TreeGrafter"/>
</dbReference>
<accession>A0A6A0H520</accession>
<dbReference type="Gene3D" id="3.40.50.10480">
    <property type="entry name" value="Probable brix-domain ribosomal biogenesis protein"/>
    <property type="match status" value="1"/>
</dbReference>
<feature type="domain" description="Brix" evidence="2">
    <location>
        <begin position="60"/>
        <end position="213"/>
    </location>
</feature>
<reference evidence="3" key="1">
    <citation type="submission" date="2014-08" db="EMBL/GenBank/DDBJ databases">
        <authorList>
            <person name="Murali S."/>
            <person name="Richards S."/>
            <person name="Bandaranaike D."/>
            <person name="Bellair M."/>
            <person name="Blankenburg K."/>
            <person name="Chao H."/>
            <person name="Dinh H."/>
            <person name="Doddapaneni H."/>
            <person name="Dugan-Rocha S."/>
            <person name="Elkadiri S."/>
            <person name="Gnanaolivu R."/>
            <person name="Hughes D."/>
            <person name="Lee S."/>
            <person name="Li M."/>
            <person name="Ming W."/>
            <person name="Munidasa M."/>
            <person name="Muniz J."/>
            <person name="Nguyen L."/>
            <person name="Osuji N."/>
            <person name="Pu L.-L."/>
            <person name="Puazo M."/>
            <person name="Skinner E."/>
            <person name="Qu C."/>
            <person name="Quiroz J."/>
            <person name="Raj R."/>
            <person name="Weissenberger G."/>
            <person name="Xin Y."/>
            <person name="Zou X."/>
            <person name="Han Y."/>
            <person name="Worley K."/>
            <person name="Muzny D."/>
            <person name="Gibbs R."/>
        </authorList>
    </citation>
    <scope>NUCLEOTIDE SEQUENCE</scope>
    <source>
        <strain evidence="3">HAZT.00-mixed</strain>
        <tissue evidence="3">Whole organism</tissue>
    </source>
</reference>
<sequence length="213" mass="24907">MKRKVVAEQGPDAWPTKPVRSIEGEREDEETAVHDAQEEEIVIEEAIDTYKEYYQKEAKPKVLLACTSRPHSRTITFLKELKRVIPNSYVKWKANAKIKQLGIAAHLRGFTDIIVINEDNKKPNSLLLTHLPEGPTAYFRLSGVKVCKELRKDPNDIMKMRYQFRSEEKVGLRELGPRFTLKLMWLQEGVMEGDYEWVYKPREQETSRTRFVL</sequence>
<dbReference type="PANTHER" id="PTHR22734">
    <property type="entry name" value="U3 SMALL NUCLEOLAR RIBONUCLEOPROTEIN PROTEIN IMP4"/>
    <property type="match status" value="1"/>
</dbReference>
<dbReference type="EMBL" id="JQDR03006926">
    <property type="protein sequence ID" value="KAA0199459.1"/>
    <property type="molecule type" value="Genomic_DNA"/>
</dbReference>
<dbReference type="SUPFAM" id="SSF52954">
    <property type="entry name" value="Class II aaRS ABD-related"/>
    <property type="match status" value="1"/>
</dbReference>
<gene>
    <name evidence="3" type="ORF">HAZT_HAZT007883</name>
</gene>
<evidence type="ECO:0000313" key="3">
    <source>
        <dbReference type="EMBL" id="KAA0199459.1"/>
    </source>
</evidence>
<evidence type="ECO:0000259" key="2">
    <source>
        <dbReference type="PROSITE" id="PS50833"/>
    </source>
</evidence>
<dbReference type="Proteomes" id="UP000711488">
    <property type="component" value="Unassembled WGS sequence"/>
</dbReference>
<dbReference type="InterPro" id="IPR007109">
    <property type="entry name" value="Brix"/>
</dbReference>
<proteinExistence type="predicted"/>
<dbReference type="GO" id="GO:0005730">
    <property type="term" value="C:nucleolus"/>
    <property type="evidence" value="ECO:0007669"/>
    <property type="project" value="TreeGrafter"/>
</dbReference>
<protein>
    <recommendedName>
        <fullName evidence="2">Brix domain-containing protein</fullName>
    </recommendedName>
</protein>
<evidence type="ECO:0000256" key="1">
    <source>
        <dbReference type="SAM" id="MobiDB-lite"/>
    </source>
</evidence>
<comment type="caution">
    <text evidence="3">The sequence shown here is derived from an EMBL/GenBank/DDBJ whole genome shotgun (WGS) entry which is preliminary data.</text>
</comment>
<dbReference type="GO" id="GO:0042134">
    <property type="term" value="F:rRNA primary transcript binding"/>
    <property type="evidence" value="ECO:0007669"/>
    <property type="project" value="InterPro"/>
</dbReference>
<dbReference type="PANTHER" id="PTHR22734:SF3">
    <property type="entry name" value="RIBOSOME PRODUCTION FACTOR 1"/>
    <property type="match status" value="1"/>
</dbReference>
<dbReference type="SMART" id="SM00879">
    <property type="entry name" value="Brix"/>
    <property type="match status" value="1"/>
</dbReference>
<feature type="region of interest" description="Disordered" evidence="1">
    <location>
        <begin position="1"/>
        <end position="34"/>
    </location>
</feature>
<organism evidence="3">
    <name type="scientific">Hyalella azteca</name>
    <name type="common">Amphipod</name>
    <dbReference type="NCBI Taxonomy" id="294128"/>
    <lineage>
        <taxon>Eukaryota</taxon>
        <taxon>Metazoa</taxon>
        <taxon>Ecdysozoa</taxon>
        <taxon>Arthropoda</taxon>
        <taxon>Crustacea</taxon>
        <taxon>Multicrustacea</taxon>
        <taxon>Malacostraca</taxon>
        <taxon>Eumalacostraca</taxon>
        <taxon>Peracarida</taxon>
        <taxon>Amphipoda</taxon>
        <taxon>Senticaudata</taxon>
        <taxon>Talitrida</taxon>
        <taxon>Talitroidea</taxon>
        <taxon>Hyalellidae</taxon>
        <taxon>Hyalella</taxon>
    </lineage>
</organism>
<reference evidence="3" key="3">
    <citation type="submission" date="2019-06" db="EMBL/GenBank/DDBJ databases">
        <authorList>
            <person name="Poynton C."/>
            <person name="Hasenbein S."/>
            <person name="Benoit J.B."/>
            <person name="Sepulveda M.S."/>
            <person name="Poelchau M.F."/>
            <person name="Murali S.C."/>
            <person name="Chen S."/>
            <person name="Glastad K.M."/>
            <person name="Werren J.H."/>
            <person name="Vineis J.H."/>
            <person name="Bowen J.L."/>
            <person name="Friedrich M."/>
            <person name="Jones J."/>
            <person name="Robertson H.M."/>
            <person name="Feyereisen R."/>
            <person name="Mechler-Hickson A."/>
            <person name="Mathers N."/>
            <person name="Lee C.E."/>
            <person name="Colbourne J.K."/>
            <person name="Biales A."/>
            <person name="Johnston J.S."/>
            <person name="Wellborn G.A."/>
            <person name="Rosendale A.J."/>
            <person name="Cridge A.G."/>
            <person name="Munoz-Torres M.C."/>
            <person name="Bain P.A."/>
            <person name="Manny A.R."/>
            <person name="Major K.M."/>
            <person name="Lambert F.N."/>
            <person name="Vulpe C.D."/>
            <person name="Tuck P."/>
            <person name="Blalock B.J."/>
            <person name="Lin Y.-Y."/>
            <person name="Smith M.E."/>
            <person name="Ochoa-Acuna H."/>
            <person name="Chen M.-J.M."/>
            <person name="Childers C.P."/>
            <person name="Qu J."/>
            <person name="Dugan S."/>
            <person name="Lee S.L."/>
            <person name="Chao H."/>
            <person name="Dinh H."/>
            <person name="Han Y."/>
            <person name="Doddapaneni H."/>
            <person name="Worley K.C."/>
            <person name="Muzny D.M."/>
            <person name="Gibbs R.A."/>
            <person name="Richards S."/>
        </authorList>
    </citation>
    <scope>NUCLEOTIDE SEQUENCE</scope>
    <source>
        <strain evidence="3">HAZT.00-mixed</strain>
        <tissue evidence="3">Whole organism</tissue>
    </source>
</reference>
<dbReference type="OrthoDB" id="264354at2759"/>
<dbReference type="GO" id="GO:0030687">
    <property type="term" value="C:preribosome, large subunit precursor"/>
    <property type="evidence" value="ECO:0007669"/>
    <property type="project" value="TreeGrafter"/>
</dbReference>
<dbReference type="GO" id="GO:0000460">
    <property type="term" value="P:maturation of 5.8S rRNA"/>
    <property type="evidence" value="ECO:0007669"/>
    <property type="project" value="TreeGrafter"/>
</dbReference>
<name>A0A6A0H520_HYAAZ</name>
<dbReference type="AlphaFoldDB" id="A0A6A0H520"/>